<feature type="compositionally biased region" description="Basic and acidic residues" evidence="10">
    <location>
        <begin position="1"/>
        <end position="16"/>
    </location>
</feature>
<sequence>MKAFKRALEEEHRPEQELSSAVSDSDDGSPLDLSGRGLFGKRRRRGNLPKEAVQILRSWLYEHRFNAYPSEQEKLSLSGQTNLSVLQICNWFINARRRLLPDLLRKDGKDPTKFTISRKVGGKSEGHSSNGGGASSPESNSSNGSSQQRPSVIRSGPTLDLSLLGNTATAILTGAGYPGKEGSVQALMKLDTQSLLREAEEQGMNMFCLTTTTMAASPTIGLFNTPPPTPPELFPIQDFSDLRLLVDAALQRAAEQENLNWLQECQIRPAEAVKTELAEAQCCSSDMGPTPPPEDSQQVMEPSRVQSLMEKAMAVPVSAVTSVKDPLSLMASVPVPTPALVSAPRLSPLLMNKVTWSPLEKDTARASSPVQPLLLPESLPIVVPVSDSVLGSPNSQKPTAAPALALASSSAPLPNACPTSASAAATRPVSMPSQVLVLATSPTSVAAASQASSHTVVLVPAAPSPCNNLFYRPQRSPALPAIPQSPHNPSHSSMSVAHFHRSVVASLRSQPSLCPNSNSSPRFNPNILLYTNDDTSSGPGFPPHCSSSNFLLQQRYWQ</sequence>
<proteinExistence type="inferred from homology"/>
<dbReference type="GO" id="GO:0006355">
    <property type="term" value="P:regulation of DNA-templated transcription"/>
    <property type="evidence" value="ECO:0007669"/>
    <property type="project" value="InterPro"/>
</dbReference>
<keyword evidence="4 9" id="KW-0238">DNA-binding</keyword>
<dbReference type="InterPro" id="IPR009057">
    <property type="entry name" value="Homeodomain-like_sf"/>
</dbReference>
<evidence type="ECO:0000256" key="9">
    <source>
        <dbReference type="PROSITE-ProRule" id="PRU00108"/>
    </source>
</evidence>
<gene>
    <name evidence="13" type="primary">tgif2</name>
</gene>
<evidence type="ECO:0000256" key="7">
    <source>
        <dbReference type="ARBA" id="ARBA00023242"/>
    </source>
</evidence>
<feature type="DNA-binding region" description="Homeobox" evidence="9">
    <location>
        <begin position="41"/>
        <end position="103"/>
    </location>
</feature>
<feature type="compositionally biased region" description="Low complexity" evidence="10">
    <location>
        <begin position="135"/>
        <end position="146"/>
    </location>
</feature>
<dbReference type="SUPFAM" id="SSF46689">
    <property type="entry name" value="Homeodomain-like"/>
    <property type="match status" value="1"/>
</dbReference>
<evidence type="ECO:0000256" key="2">
    <source>
        <dbReference type="ARBA" id="ARBA00004123"/>
    </source>
</evidence>
<feature type="domain" description="Homeobox" evidence="11">
    <location>
        <begin position="39"/>
        <end position="102"/>
    </location>
</feature>
<protein>
    <submittedName>
        <fullName evidence="13">Homeobox protein SIX5</fullName>
    </submittedName>
</protein>
<name>A0A6J2PL69_COTGO</name>
<evidence type="ECO:0000256" key="10">
    <source>
        <dbReference type="SAM" id="MobiDB-lite"/>
    </source>
</evidence>
<feature type="region of interest" description="Disordered" evidence="10">
    <location>
        <begin position="110"/>
        <end position="157"/>
    </location>
</feature>
<evidence type="ECO:0000256" key="8">
    <source>
        <dbReference type="ARBA" id="ARBA00038021"/>
    </source>
</evidence>
<dbReference type="InParanoid" id="A0A6J2PL69"/>
<organism evidence="12 13">
    <name type="scientific">Cottoperca gobio</name>
    <name type="common">Frogmouth</name>
    <name type="synonym">Aphritis gobio</name>
    <dbReference type="NCBI Taxonomy" id="56716"/>
    <lineage>
        <taxon>Eukaryota</taxon>
        <taxon>Metazoa</taxon>
        <taxon>Chordata</taxon>
        <taxon>Craniata</taxon>
        <taxon>Vertebrata</taxon>
        <taxon>Euteleostomi</taxon>
        <taxon>Actinopterygii</taxon>
        <taxon>Neopterygii</taxon>
        <taxon>Teleostei</taxon>
        <taxon>Neoteleostei</taxon>
        <taxon>Acanthomorphata</taxon>
        <taxon>Eupercaria</taxon>
        <taxon>Perciformes</taxon>
        <taxon>Notothenioidei</taxon>
        <taxon>Bovichtidae</taxon>
        <taxon>Cottoperca</taxon>
    </lineage>
</organism>
<reference evidence="13" key="1">
    <citation type="submission" date="2025-08" db="UniProtKB">
        <authorList>
            <consortium name="RefSeq"/>
        </authorList>
    </citation>
    <scope>IDENTIFICATION</scope>
</reference>
<dbReference type="KEGG" id="cgob:115007875"/>
<keyword evidence="3" id="KW-0805">Transcription regulation</keyword>
<dbReference type="AlphaFoldDB" id="A0A6J2PL69"/>
<comment type="function">
    <text evidence="1">Sequence-specific transcription factor which is part of a developmental regulatory system that provides cells with specific positional identities on the anterior-posterior axis.</text>
</comment>
<evidence type="ECO:0000256" key="5">
    <source>
        <dbReference type="ARBA" id="ARBA00023155"/>
    </source>
</evidence>
<dbReference type="PANTHER" id="PTHR11850">
    <property type="entry name" value="HOMEOBOX PROTEIN TRANSCRIPTION FACTORS"/>
    <property type="match status" value="1"/>
</dbReference>
<dbReference type="CDD" id="cd00086">
    <property type="entry name" value="homeodomain"/>
    <property type="match status" value="1"/>
</dbReference>
<dbReference type="GO" id="GO:0003677">
    <property type="term" value="F:DNA binding"/>
    <property type="evidence" value="ECO:0007669"/>
    <property type="project" value="UniProtKB-UniRule"/>
</dbReference>
<dbReference type="InterPro" id="IPR001356">
    <property type="entry name" value="HD"/>
</dbReference>
<keyword evidence="6" id="KW-0804">Transcription</keyword>
<evidence type="ECO:0000256" key="4">
    <source>
        <dbReference type="ARBA" id="ARBA00023125"/>
    </source>
</evidence>
<comment type="similarity">
    <text evidence="8">Belongs to the TALE/TGIF homeobox family.</text>
</comment>
<keyword evidence="12" id="KW-1185">Reference proteome</keyword>
<dbReference type="Pfam" id="PF05920">
    <property type="entry name" value="Homeobox_KN"/>
    <property type="match status" value="1"/>
</dbReference>
<dbReference type="GO" id="GO:0005634">
    <property type="term" value="C:nucleus"/>
    <property type="evidence" value="ECO:0007669"/>
    <property type="project" value="UniProtKB-SubCell"/>
</dbReference>
<evidence type="ECO:0000256" key="6">
    <source>
        <dbReference type="ARBA" id="ARBA00023163"/>
    </source>
</evidence>
<evidence type="ECO:0000256" key="3">
    <source>
        <dbReference type="ARBA" id="ARBA00023015"/>
    </source>
</evidence>
<dbReference type="InterPro" id="IPR008422">
    <property type="entry name" value="KN_HD"/>
</dbReference>
<accession>A0A6J2PL69</accession>
<feature type="region of interest" description="Disordered" evidence="10">
    <location>
        <begin position="1"/>
        <end position="42"/>
    </location>
</feature>
<dbReference type="InterPro" id="IPR050224">
    <property type="entry name" value="TALE_homeobox"/>
</dbReference>
<dbReference type="RefSeq" id="XP_029286818.1">
    <property type="nucleotide sequence ID" value="XM_029430958.1"/>
</dbReference>
<dbReference type="CTD" id="60436"/>
<evidence type="ECO:0000313" key="13">
    <source>
        <dbReference type="RefSeq" id="XP_029286818.1"/>
    </source>
</evidence>
<dbReference type="SMART" id="SM00389">
    <property type="entry name" value="HOX"/>
    <property type="match status" value="1"/>
</dbReference>
<dbReference type="GeneID" id="115007875"/>
<comment type="subcellular location">
    <subcellularLocation>
        <location evidence="2 9">Nucleus</location>
    </subcellularLocation>
</comment>
<dbReference type="Gene3D" id="1.10.10.60">
    <property type="entry name" value="Homeodomain-like"/>
    <property type="match status" value="1"/>
</dbReference>
<keyword evidence="7 9" id="KW-0539">Nucleus</keyword>
<dbReference type="PROSITE" id="PS50071">
    <property type="entry name" value="HOMEOBOX_2"/>
    <property type="match status" value="1"/>
</dbReference>
<evidence type="ECO:0000256" key="1">
    <source>
        <dbReference type="ARBA" id="ARBA00003263"/>
    </source>
</evidence>
<dbReference type="OrthoDB" id="10056939at2759"/>
<dbReference type="Proteomes" id="UP000504630">
    <property type="component" value="Chromosome 5"/>
</dbReference>
<keyword evidence="5 9" id="KW-0371">Homeobox</keyword>
<dbReference type="FunFam" id="1.10.10.60:FF:000059">
    <property type="entry name" value="TGFB-induced factor homeobox 1"/>
    <property type="match status" value="1"/>
</dbReference>
<evidence type="ECO:0000313" key="12">
    <source>
        <dbReference type="Proteomes" id="UP000504630"/>
    </source>
</evidence>
<evidence type="ECO:0000259" key="11">
    <source>
        <dbReference type="PROSITE" id="PS50071"/>
    </source>
</evidence>